<dbReference type="Gene3D" id="2.170.270.10">
    <property type="entry name" value="SET domain"/>
    <property type="match status" value="1"/>
</dbReference>
<name>A0A8J3DI78_9BACT</name>
<evidence type="ECO:0000259" key="1">
    <source>
        <dbReference type="Pfam" id="PF00856"/>
    </source>
</evidence>
<reference evidence="2" key="1">
    <citation type="journal article" date="2014" name="Int. J. Syst. Evol. Microbiol.">
        <title>Complete genome sequence of Corynebacterium casei LMG S-19264T (=DSM 44701T), isolated from a smear-ripened cheese.</title>
        <authorList>
            <consortium name="US DOE Joint Genome Institute (JGI-PGF)"/>
            <person name="Walter F."/>
            <person name="Albersmeier A."/>
            <person name="Kalinowski J."/>
            <person name="Ruckert C."/>
        </authorList>
    </citation>
    <scope>NUCLEOTIDE SEQUENCE</scope>
    <source>
        <strain evidence="2">KCTC 12870</strain>
    </source>
</reference>
<comment type="caution">
    <text evidence="2">The sequence shown here is derived from an EMBL/GenBank/DDBJ whole genome shotgun (WGS) entry which is preliminary data.</text>
</comment>
<accession>A0A8J3DI78</accession>
<dbReference type="CDD" id="cd08161">
    <property type="entry name" value="SET"/>
    <property type="match status" value="1"/>
</dbReference>
<dbReference type="Proteomes" id="UP000642829">
    <property type="component" value="Unassembled WGS sequence"/>
</dbReference>
<keyword evidence="3" id="KW-1185">Reference proteome</keyword>
<evidence type="ECO:0000313" key="2">
    <source>
        <dbReference type="EMBL" id="GHC05497.1"/>
    </source>
</evidence>
<feature type="domain" description="SET" evidence="1">
    <location>
        <begin position="19"/>
        <end position="111"/>
    </location>
</feature>
<sequence>MILPRYRIAASGIPGAGQGVYLEEDVAAGAVLVAPDKIDRLYTRAELDAYGPDSPEDAASVRWFEGRYTVSLDWPDECYFNHSFAPNGLWHLGFIFAARDLAPGEELTIDYRLIVGDGEKLPFDDAATGHPIIGLPWRENLRTTAAALAALIG</sequence>
<proteinExistence type="predicted"/>
<dbReference type="InterPro" id="IPR046341">
    <property type="entry name" value="SET_dom_sf"/>
</dbReference>
<dbReference type="InterPro" id="IPR001214">
    <property type="entry name" value="SET_dom"/>
</dbReference>
<dbReference type="EMBL" id="BMXG01000014">
    <property type="protein sequence ID" value="GHC05497.1"/>
    <property type="molecule type" value="Genomic_DNA"/>
</dbReference>
<organism evidence="2 3">
    <name type="scientific">Cerasicoccus arenae</name>
    <dbReference type="NCBI Taxonomy" id="424488"/>
    <lineage>
        <taxon>Bacteria</taxon>
        <taxon>Pseudomonadati</taxon>
        <taxon>Verrucomicrobiota</taxon>
        <taxon>Opitutia</taxon>
        <taxon>Puniceicoccales</taxon>
        <taxon>Cerasicoccaceae</taxon>
        <taxon>Cerasicoccus</taxon>
    </lineage>
</organism>
<reference evidence="2" key="2">
    <citation type="submission" date="2020-09" db="EMBL/GenBank/DDBJ databases">
        <authorList>
            <person name="Sun Q."/>
            <person name="Kim S."/>
        </authorList>
    </citation>
    <scope>NUCLEOTIDE SEQUENCE</scope>
    <source>
        <strain evidence="2">KCTC 12870</strain>
    </source>
</reference>
<dbReference type="Pfam" id="PF00856">
    <property type="entry name" value="SET"/>
    <property type="match status" value="1"/>
</dbReference>
<dbReference type="RefSeq" id="WP_189515269.1">
    <property type="nucleotide sequence ID" value="NZ_BMXG01000014.1"/>
</dbReference>
<dbReference type="SUPFAM" id="SSF82199">
    <property type="entry name" value="SET domain"/>
    <property type="match status" value="1"/>
</dbReference>
<evidence type="ECO:0000313" key="3">
    <source>
        <dbReference type="Proteomes" id="UP000642829"/>
    </source>
</evidence>
<gene>
    <name evidence="2" type="ORF">GCM10007047_23010</name>
</gene>
<protein>
    <recommendedName>
        <fullName evidence="1">SET domain-containing protein</fullName>
    </recommendedName>
</protein>
<dbReference type="AlphaFoldDB" id="A0A8J3DI78"/>